<keyword evidence="2" id="KW-0812">Transmembrane</keyword>
<feature type="transmembrane region" description="Helical" evidence="2">
    <location>
        <begin position="6"/>
        <end position="25"/>
    </location>
</feature>
<evidence type="ECO:0000256" key="2">
    <source>
        <dbReference type="SAM" id="Phobius"/>
    </source>
</evidence>
<dbReference type="EMBL" id="CAJVPS010000036">
    <property type="protein sequence ID" value="CAG8443869.1"/>
    <property type="molecule type" value="Genomic_DNA"/>
</dbReference>
<keyword evidence="4" id="KW-1185">Reference proteome</keyword>
<dbReference type="OrthoDB" id="10563470at2759"/>
<evidence type="ECO:0000313" key="3">
    <source>
        <dbReference type="EMBL" id="CAG8443869.1"/>
    </source>
</evidence>
<keyword evidence="2" id="KW-1133">Transmembrane helix</keyword>
<name>A0A9N8VA40_9GLOM</name>
<dbReference type="Proteomes" id="UP000789508">
    <property type="component" value="Unassembled WGS sequence"/>
</dbReference>
<reference evidence="3" key="1">
    <citation type="submission" date="2021-06" db="EMBL/GenBank/DDBJ databases">
        <authorList>
            <person name="Kallberg Y."/>
            <person name="Tangrot J."/>
            <person name="Rosling A."/>
        </authorList>
    </citation>
    <scope>NUCLEOTIDE SEQUENCE</scope>
    <source>
        <strain evidence="3">FL130A</strain>
    </source>
</reference>
<accession>A0A9N8VA40</accession>
<proteinExistence type="predicted"/>
<feature type="region of interest" description="Disordered" evidence="1">
    <location>
        <begin position="29"/>
        <end position="127"/>
    </location>
</feature>
<keyword evidence="2" id="KW-0472">Membrane</keyword>
<organism evidence="3 4">
    <name type="scientific">Ambispora leptoticha</name>
    <dbReference type="NCBI Taxonomy" id="144679"/>
    <lineage>
        <taxon>Eukaryota</taxon>
        <taxon>Fungi</taxon>
        <taxon>Fungi incertae sedis</taxon>
        <taxon>Mucoromycota</taxon>
        <taxon>Glomeromycotina</taxon>
        <taxon>Glomeromycetes</taxon>
        <taxon>Archaeosporales</taxon>
        <taxon>Ambisporaceae</taxon>
        <taxon>Ambispora</taxon>
    </lineage>
</organism>
<dbReference type="AlphaFoldDB" id="A0A9N8VA40"/>
<evidence type="ECO:0000256" key="1">
    <source>
        <dbReference type="SAM" id="MobiDB-lite"/>
    </source>
</evidence>
<sequence>MPDLIFDSLNFIALLSLSLLTLAILHHHQRHNTSSNVPHRRYSVSSVAKPPKNMTKHSSSSHRSSLSHGGGEGILAEGVNHTSRPSRKDSGISTTSFQSHKKVDSQGINKKHNKRMSNPVVSKSATLDANKNNQNILTFEEDYIS</sequence>
<comment type="caution">
    <text evidence="3">The sequence shown here is derived from an EMBL/GenBank/DDBJ whole genome shotgun (WGS) entry which is preliminary data.</text>
</comment>
<gene>
    <name evidence="3" type="ORF">ALEPTO_LOCUS525</name>
</gene>
<evidence type="ECO:0000313" key="4">
    <source>
        <dbReference type="Proteomes" id="UP000789508"/>
    </source>
</evidence>
<feature type="compositionally biased region" description="Low complexity" evidence="1">
    <location>
        <begin position="57"/>
        <end position="67"/>
    </location>
</feature>
<protein>
    <submittedName>
        <fullName evidence="3">10854_t:CDS:1</fullName>
    </submittedName>
</protein>